<keyword evidence="3" id="KW-1185">Reference proteome</keyword>
<proteinExistence type="predicted"/>
<feature type="signal peptide" evidence="1">
    <location>
        <begin position="1"/>
        <end position="22"/>
    </location>
</feature>
<accession>A0A1T5G4H5</accession>
<feature type="chain" id="PRO_5012956380" evidence="1">
    <location>
        <begin position="23"/>
        <end position="199"/>
    </location>
</feature>
<sequence>MKKVVLALAVVFAAVVGTQAQTASSSSVKVKVNVELNPFQSIEIGTGSNSGDEVNLVYNTASDYKTGVSKLVEKQLKVSSVGSGYKVKATLGFNSGNSGKFNKVQGGGVGNIDAAQLLEIAIGKGGTVSGLTAGTTAAANMEFGPFGATSTGESSVLDQELDVKYFGKKLDEGMLNTLFGNQKSQAKYTIDVVYTITTN</sequence>
<dbReference type="RefSeq" id="WP_079645404.1">
    <property type="nucleotide sequence ID" value="NZ_FUZF01000021.1"/>
</dbReference>
<evidence type="ECO:0000313" key="3">
    <source>
        <dbReference type="Proteomes" id="UP000190150"/>
    </source>
</evidence>
<dbReference type="Proteomes" id="UP000190150">
    <property type="component" value="Unassembled WGS sequence"/>
</dbReference>
<evidence type="ECO:0000313" key="2">
    <source>
        <dbReference type="EMBL" id="SKC03232.1"/>
    </source>
</evidence>
<keyword evidence="1" id="KW-0732">Signal</keyword>
<name>A0A1T5G4H5_9SPHI</name>
<dbReference type="AlphaFoldDB" id="A0A1T5G4H5"/>
<dbReference type="STRING" id="1513896.SAMN05660841_03751"/>
<organism evidence="2 3">
    <name type="scientific">Sphingobacterium nematocida</name>
    <dbReference type="NCBI Taxonomy" id="1513896"/>
    <lineage>
        <taxon>Bacteria</taxon>
        <taxon>Pseudomonadati</taxon>
        <taxon>Bacteroidota</taxon>
        <taxon>Sphingobacteriia</taxon>
        <taxon>Sphingobacteriales</taxon>
        <taxon>Sphingobacteriaceae</taxon>
        <taxon>Sphingobacterium</taxon>
    </lineage>
</organism>
<dbReference type="EMBL" id="FUZF01000021">
    <property type="protein sequence ID" value="SKC03232.1"/>
    <property type="molecule type" value="Genomic_DNA"/>
</dbReference>
<protein>
    <submittedName>
        <fullName evidence="2">Uncharacterized protein</fullName>
    </submittedName>
</protein>
<dbReference type="OrthoDB" id="710106at2"/>
<gene>
    <name evidence="2" type="ORF">SAMN05660841_03751</name>
</gene>
<reference evidence="3" key="1">
    <citation type="submission" date="2017-02" db="EMBL/GenBank/DDBJ databases">
        <authorList>
            <person name="Varghese N."/>
            <person name="Submissions S."/>
        </authorList>
    </citation>
    <scope>NUCLEOTIDE SEQUENCE [LARGE SCALE GENOMIC DNA]</scope>
    <source>
        <strain evidence="3">DSM 24091</strain>
    </source>
</reference>
<evidence type="ECO:0000256" key="1">
    <source>
        <dbReference type="SAM" id="SignalP"/>
    </source>
</evidence>